<feature type="domain" description="Inosine/uridine-preferring nucleoside hydrolase" evidence="2">
    <location>
        <begin position="31"/>
        <end position="261"/>
    </location>
</feature>
<dbReference type="AlphaFoldDB" id="A0A8T2DCC1"/>
<sequence>MLSPRRFILVVTILGLLGHNLTHVLNSPHRILLDTDVDTDDFIALLYLLKLNKTEFDLVGITLSANSWTNAGHGVNHIYDILYMMGRDGITVGVGVEGGILDDGTILPDVGGYLPIIEQGMTTAGGCRYRQSIPKGRIQKIDSNYGFRKHFLPQGNRRYTPLEQPTAQKVIVDKVSEGPISIFVIGSHTNLALFMMSNPHLKHNIQHIYVMGGSVRCQNPNGFCGNLFTDYTSNPYAEFNIFTDPFAAYQVLRSIKDIIVMCFGFFNVV</sequence>
<feature type="chain" id="PRO_5035899230" evidence="1">
    <location>
        <begin position="23"/>
        <end position="269"/>
    </location>
</feature>
<name>A0A8T2DCC1_ARASU</name>
<evidence type="ECO:0000256" key="1">
    <source>
        <dbReference type="SAM" id="SignalP"/>
    </source>
</evidence>
<keyword evidence="4" id="KW-1185">Reference proteome</keyword>
<feature type="signal peptide" evidence="1">
    <location>
        <begin position="1"/>
        <end position="22"/>
    </location>
</feature>
<organism evidence="3 4">
    <name type="scientific">Arabidopsis suecica</name>
    <name type="common">Swedish thale-cress</name>
    <name type="synonym">Cardaminopsis suecica</name>
    <dbReference type="NCBI Taxonomy" id="45249"/>
    <lineage>
        <taxon>Eukaryota</taxon>
        <taxon>Viridiplantae</taxon>
        <taxon>Streptophyta</taxon>
        <taxon>Embryophyta</taxon>
        <taxon>Tracheophyta</taxon>
        <taxon>Spermatophyta</taxon>
        <taxon>Magnoliopsida</taxon>
        <taxon>eudicotyledons</taxon>
        <taxon>Gunneridae</taxon>
        <taxon>Pentapetalae</taxon>
        <taxon>rosids</taxon>
        <taxon>malvids</taxon>
        <taxon>Brassicales</taxon>
        <taxon>Brassicaceae</taxon>
        <taxon>Camelineae</taxon>
        <taxon>Arabidopsis</taxon>
    </lineage>
</organism>
<evidence type="ECO:0000259" key="2">
    <source>
        <dbReference type="Pfam" id="PF01156"/>
    </source>
</evidence>
<gene>
    <name evidence="3" type="ORF">ISN44_As05g017740</name>
</gene>
<dbReference type="PANTHER" id="PTHR46692">
    <property type="entry name" value="INOSINE-URIDINE PREFERRING NUCLEOSIDE HYDROLASE FAMILY PROTEIN"/>
    <property type="match status" value="1"/>
</dbReference>
<dbReference type="GO" id="GO:0016799">
    <property type="term" value="F:hydrolase activity, hydrolyzing N-glycosyl compounds"/>
    <property type="evidence" value="ECO:0007669"/>
    <property type="project" value="InterPro"/>
</dbReference>
<dbReference type="Proteomes" id="UP000694251">
    <property type="component" value="Chromosome 5"/>
</dbReference>
<proteinExistence type="predicted"/>
<reference evidence="3 4" key="1">
    <citation type="submission" date="2020-12" db="EMBL/GenBank/DDBJ databases">
        <title>Concerted genomic and epigenomic changes stabilize Arabidopsis allopolyploids.</title>
        <authorList>
            <person name="Chen Z."/>
        </authorList>
    </citation>
    <scope>NUCLEOTIDE SEQUENCE [LARGE SCALE GENOMIC DNA]</scope>
    <source>
        <strain evidence="3">As9502</strain>
        <tissue evidence="3">Leaf</tissue>
    </source>
</reference>
<dbReference type="Pfam" id="PF01156">
    <property type="entry name" value="IU_nuc_hydro"/>
    <property type="match status" value="1"/>
</dbReference>
<keyword evidence="3" id="KW-0378">Hydrolase</keyword>
<accession>A0A8T2DCC1</accession>
<keyword evidence="1" id="KW-0732">Signal</keyword>
<evidence type="ECO:0000313" key="3">
    <source>
        <dbReference type="EMBL" id="KAG7609695.1"/>
    </source>
</evidence>
<dbReference type="InterPro" id="IPR001910">
    <property type="entry name" value="Inosine/uridine_hydrolase_dom"/>
</dbReference>
<evidence type="ECO:0000313" key="4">
    <source>
        <dbReference type="Proteomes" id="UP000694251"/>
    </source>
</evidence>
<comment type="caution">
    <text evidence="3">The sequence shown here is derived from an EMBL/GenBank/DDBJ whole genome shotgun (WGS) entry which is preliminary data.</text>
</comment>
<dbReference type="EMBL" id="JAEFBJ010000005">
    <property type="protein sequence ID" value="KAG7609695.1"/>
    <property type="molecule type" value="Genomic_DNA"/>
</dbReference>
<protein>
    <submittedName>
        <fullName evidence="3">Ribonucleoside hydrolase-like</fullName>
    </submittedName>
</protein>
<dbReference type="OrthoDB" id="5783963at2759"/>
<dbReference type="PANTHER" id="PTHR46692:SF1">
    <property type="entry name" value="NUCLEOSIDE HYDROLASE 3-RELATED"/>
    <property type="match status" value="1"/>
</dbReference>